<evidence type="ECO:0000256" key="2">
    <source>
        <dbReference type="ARBA" id="ARBA00022630"/>
    </source>
</evidence>
<keyword evidence="2" id="KW-0285">Flavoprotein</keyword>
<comment type="caution">
    <text evidence="6">The sequence shown here is derived from an EMBL/GenBank/DDBJ whole genome shotgun (WGS) entry which is preliminary data.</text>
</comment>
<dbReference type="InterPro" id="IPR050315">
    <property type="entry name" value="FAD-oxidoreductase_2"/>
</dbReference>
<evidence type="ECO:0000256" key="4">
    <source>
        <dbReference type="ARBA" id="ARBA00023002"/>
    </source>
</evidence>
<evidence type="ECO:0000256" key="3">
    <source>
        <dbReference type="ARBA" id="ARBA00022827"/>
    </source>
</evidence>
<protein>
    <submittedName>
        <fullName evidence="6">FAD-dependent oxidoreductase</fullName>
    </submittedName>
</protein>
<dbReference type="InterPro" id="IPR027477">
    <property type="entry name" value="Succ_DH/fumarate_Rdtase_cat_sf"/>
</dbReference>
<keyword evidence="3" id="KW-0274">FAD</keyword>
<dbReference type="Pfam" id="PF00890">
    <property type="entry name" value="FAD_binding_2"/>
    <property type="match status" value="1"/>
</dbReference>
<dbReference type="SUPFAM" id="SSF51905">
    <property type="entry name" value="FAD/NAD(P)-binding domain"/>
    <property type="match status" value="1"/>
</dbReference>
<dbReference type="Gene3D" id="3.50.50.60">
    <property type="entry name" value="FAD/NAD(P)-binding domain"/>
    <property type="match status" value="1"/>
</dbReference>
<evidence type="ECO:0000256" key="1">
    <source>
        <dbReference type="ARBA" id="ARBA00001974"/>
    </source>
</evidence>
<dbReference type="SUPFAM" id="SSF56425">
    <property type="entry name" value="Succinate dehydrogenase/fumarate reductase flavoprotein, catalytic domain"/>
    <property type="match status" value="1"/>
</dbReference>
<reference evidence="6 7" key="1">
    <citation type="submission" date="2020-04" db="EMBL/GenBank/DDBJ databases">
        <title>MicrobeNet Type strains.</title>
        <authorList>
            <person name="Nicholson A.C."/>
        </authorList>
    </citation>
    <scope>NUCLEOTIDE SEQUENCE [LARGE SCALE GENOMIC DNA]</scope>
    <source>
        <strain evidence="6 7">DSM 44445</strain>
    </source>
</reference>
<proteinExistence type="predicted"/>
<evidence type="ECO:0000313" key="6">
    <source>
        <dbReference type="EMBL" id="NKY87588.1"/>
    </source>
</evidence>
<dbReference type="PANTHER" id="PTHR43400">
    <property type="entry name" value="FUMARATE REDUCTASE"/>
    <property type="match status" value="1"/>
</dbReference>
<dbReference type="InterPro" id="IPR036188">
    <property type="entry name" value="FAD/NAD-bd_sf"/>
</dbReference>
<sequence>MNSPDVEVIVIGSGLGGLAAALTAVENGCKDVLIVESEPVVGGSTRLCGGVVMGSRSRLQRAGGIEDAEDDMFKEYMAINVWDVAAGPVERWARRSGETVDWLQDHGVPFYERLIFSGDDRRPRGHCVEGGGQAIVDALVSKCRAAGIDFALGNRVDEILRADGRVTGVRAGGEELNAAATIVATGGFGANPEYLAAHYPIAWIPGETFYIGAEGARGDHLRFADQVGAQVTGENRGLRMLNPGVDTLHEAFLPGWTVLLDERGQRFCDETAPYGILDSLLKARNNVGYVVFDDAALRPPADKAARYADAYKQVWPNHAKFKPKHYNADVMEQYKDHPRVHTAESLEALADSVNIPAADFCGSLARYNHLVESGSDTDYGKASRFLNPISTAPFYAVEVRPTAIAHTGYGLCIDDHARVIGVDGDLIEGLFAAGECTGGIVGPTYSGSGSSLASAAGIGRMAGEAAAEYVRSTRS</sequence>
<organism evidence="6 7">
    <name type="scientific">Nocardia veterana</name>
    <dbReference type="NCBI Taxonomy" id="132249"/>
    <lineage>
        <taxon>Bacteria</taxon>
        <taxon>Bacillati</taxon>
        <taxon>Actinomycetota</taxon>
        <taxon>Actinomycetes</taxon>
        <taxon>Mycobacteriales</taxon>
        <taxon>Nocardiaceae</taxon>
        <taxon>Nocardia</taxon>
    </lineage>
</organism>
<dbReference type="Proteomes" id="UP000523447">
    <property type="component" value="Unassembled WGS sequence"/>
</dbReference>
<dbReference type="InterPro" id="IPR003953">
    <property type="entry name" value="FAD-dep_OxRdtase_2_FAD-bd"/>
</dbReference>
<dbReference type="AlphaFoldDB" id="A0A7X6LZT9"/>
<dbReference type="EMBL" id="JAAXPE010000019">
    <property type="protein sequence ID" value="NKY87588.1"/>
    <property type="molecule type" value="Genomic_DNA"/>
</dbReference>
<keyword evidence="4" id="KW-0560">Oxidoreductase</keyword>
<feature type="domain" description="FAD-dependent oxidoreductase 2 FAD-binding" evidence="5">
    <location>
        <begin position="8"/>
        <end position="452"/>
    </location>
</feature>
<gene>
    <name evidence="6" type="ORF">HGA07_18375</name>
</gene>
<accession>A0A7X6LZT9</accession>
<dbReference type="Gene3D" id="3.90.700.10">
    <property type="entry name" value="Succinate dehydrogenase/fumarate reductase flavoprotein, catalytic domain"/>
    <property type="match status" value="1"/>
</dbReference>
<dbReference type="RefSeq" id="WP_040723931.1">
    <property type="nucleotide sequence ID" value="NZ_CAWPHS010000011.1"/>
</dbReference>
<evidence type="ECO:0000259" key="5">
    <source>
        <dbReference type="Pfam" id="PF00890"/>
    </source>
</evidence>
<name>A0A7X6LZT9_9NOCA</name>
<comment type="cofactor">
    <cofactor evidence="1">
        <name>FAD</name>
        <dbReference type="ChEBI" id="CHEBI:57692"/>
    </cofactor>
</comment>
<dbReference type="GO" id="GO:0033765">
    <property type="term" value="F:steroid dehydrogenase activity, acting on the CH-CH group of donors"/>
    <property type="evidence" value="ECO:0007669"/>
    <property type="project" value="UniProtKB-ARBA"/>
</dbReference>
<dbReference type="PANTHER" id="PTHR43400:SF7">
    <property type="entry name" value="FAD-DEPENDENT OXIDOREDUCTASE 2 FAD BINDING DOMAIN-CONTAINING PROTEIN"/>
    <property type="match status" value="1"/>
</dbReference>
<keyword evidence="7" id="KW-1185">Reference proteome</keyword>
<evidence type="ECO:0000313" key="7">
    <source>
        <dbReference type="Proteomes" id="UP000523447"/>
    </source>
</evidence>